<feature type="compositionally biased region" description="Polar residues" evidence="1">
    <location>
        <begin position="9"/>
        <end position="26"/>
    </location>
</feature>
<dbReference type="EMBL" id="SSOP01000012">
    <property type="protein sequence ID" value="KAB5595122.1"/>
    <property type="molecule type" value="Genomic_DNA"/>
</dbReference>
<feature type="domain" description="LysM" evidence="2">
    <location>
        <begin position="153"/>
        <end position="197"/>
    </location>
</feature>
<dbReference type="Proteomes" id="UP000383932">
    <property type="component" value="Unassembled WGS sequence"/>
</dbReference>
<evidence type="ECO:0000256" key="1">
    <source>
        <dbReference type="SAM" id="MobiDB-lite"/>
    </source>
</evidence>
<evidence type="ECO:0000313" key="3">
    <source>
        <dbReference type="EMBL" id="KAB5595122.1"/>
    </source>
</evidence>
<feature type="region of interest" description="Disordered" evidence="1">
    <location>
        <begin position="218"/>
        <end position="275"/>
    </location>
</feature>
<accession>A0A5N5QTP6</accession>
<dbReference type="AlphaFoldDB" id="A0A5N5QTP6"/>
<name>A0A5N5QTP6_9AGAM</name>
<protein>
    <submittedName>
        <fullName evidence="3">Peptidoglycan-binding LysM domain containing protein</fullName>
    </submittedName>
</protein>
<proteinExistence type="predicted"/>
<comment type="caution">
    <text evidence="3">The sequence shown here is derived from an EMBL/GenBank/DDBJ whole genome shotgun (WGS) entry which is preliminary data.</text>
</comment>
<sequence length="412" mass="43504">MHTRLRTSPGPSTFGTNTFKVNSSPAPNYDVLAPDSHGFASAIGAASVRRRVGNGNAGGAFDDPWREEGEPEASSASASSTGLDSRSTHANGQSHPLQANGSEHTADTRPRLGRVLSSRGGKGAVWGFSDGWVEEEPEESREARPNGLSREMLVHKVQPKDSLAGVALRYGISIADIRRANKLWAADSIHLRSVLYIPLTPNLKLGYSSNLIDLNQECDVPPSSDHTSSSVDDASKSDSDAPTIQHVPVSELSFFPPPATPKRKPTAGTTRSVSSPFASDPPFLFSPKVSSASPFFSNSSPQQLSSSPSRGTGTLSSLFSALPIPDAVQRLSIDSIAGGALTPRPSSSASDASERPVELFTMTPRSVSTKPKRTIRTQPTHGPVMTVPRRSIEGGNQGTAAGFGLGVVDDDW</sequence>
<dbReference type="InterPro" id="IPR018392">
    <property type="entry name" value="LysM"/>
</dbReference>
<dbReference type="InterPro" id="IPR036779">
    <property type="entry name" value="LysM_dom_sf"/>
</dbReference>
<reference evidence="3 4" key="1">
    <citation type="journal article" date="2019" name="Fungal Biol. Biotechnol.">
        <title>Draft genome sequence of fastidious pathogen Ceratobasidium theobromae, which causes vascular-streak dieback in Theobroma cacao.</title>
        <authorList>
            <person name="Ali S.S."/>
            <person name="Asman A."/>
            <person name="Shao J."/>
            <person name="Firmansyah A.P."/>
            <person name="Susilo A.W."/>
            <person name="Rosmana A."/>
            <person name="McMahon P."/>
            <person name="Junaid M."/>
            <person name="Guest D."/>
            <person name="Kheng T.Y."/>
            <person name="Meinhardt L.W."/>
            <person name="Bailey B.A."/>
        </authorList>
    </citation>
    <scope>NUCLEOTIDE SEQUENCE [LARGE SCALE GENOMIC DNA]</scope>
    <source>
        <strain evidence="3 4">CT2</strain>
    </source>
</reference>
<gene>
    <name evidence="3" type="ORF">CTheo_1410</name>
</gene>
<dbReference type="Gene3D" id="3.10.350.10">
    <property type="entry name" value="LysM domain"/>
    <property type="match status" value="1"/>
</dbReference>
<organism evidence="3 4">
    <name type="scientific">Ceratobasidium theobromae</name>
    <dbReference type="NCBI Taxonomy" id="1582974"/>
    <lineage>
        <taxon>Eukaryota</taxon>
        <taxon>Fungi</taxon>
        <taxon>Dikarya</taxon>
        <taxon>Basidiomycota</taxon>
        <taxon>Agaricomycotina</taxon>
        <taxon>Agaricomycetes</taxon>
        <taxon>Cantharellales</taxon>
        <taxon>Ceratobasidiaceae</taxon>
        <taxon>Ceratobasidium</taxon>
    </lineage>
</organism>
<dbReference type="PANTHER" id="PTHR20932">
    <property type="entry name" value="LYSM AND PUTATIVE PEPTIDOGLYCAN-BINDING DOMAIN-CONTAINING PROTEIN"/>
    <property type="match status" value="1"/>
</dbReference>
<feature type="region of interest" description="Disordered" evidence="1">
    <location>
        <begin position="50"/>
        <end position="118"/>
    </location>
</feature>
<dbReference type="InterPro" id="IPR045030">
    <property type="entry name" value="LYSM1-4"/>
</dbReference>
<dbReference type="SUPFAM" id="SSF54106">
    <property type="entry name" value="LysM domain"/>
    <property type="match status" value="1"/>
</dbReference>
<dbReference type="OrthoDB" id="2107166at2759"/>
<evidence type="ECO:0000313" key="4">
    <source>
        <dbReference type="Proteomes" id="UP000383932"/>
    </source>
</evidence>
<dbReference type="SMART" id="SM00257">
    <property type="entry name" value="LysM"/>
    <property type="match status" value="1"/>
</dbReference>
<evidence type="ECO:0000259" key="2">
    <source>
        <dbReference type="PROSITE" id="PS51782"/>
    </source>
</evidence>
<dbReference type="PROSITE" id="PS51782">
    <property type="entry name" value="LYSM"/>
    <property type="match status" value="1"/>
</dbReference>
<feature type="compositionally biased region" description="Gly residues" evidence="1">
    <location>
        <begin position="395"/>
        <end position="405"/>
    </location>
</feature>
<feature type="region of interest" description="Disordered" evidence="1">
    <location>
        <begin position="1"/>
        <end position="28"/>
    </location>
</feature>
<dbReference type="CDD" id="cd00118">
    <property type="entry name" value="LysM"/>
    <property type="match status" value="1"/>
</dbReference>
<keyword evidence="4" id="KW-1185">Reference proteome</keyword>
<feature type="compositionally biased region" description="Polar residues" evidence="1">
    <location>
        <begin position="81"/>
        <end position="103"/>
    </location>
</feature>
<dbReference type="PANTHER" id="PTHR20932:SF8">
    <property type="entry name" value="LD22649P"/>
    <property type="match status" value="1"/>
</dbReference>
<feature type="region of interest" description="Disordered" evidence="1">
    <location>
        <begin position="366"/>
        <end position="412"/>
    </location>
</feature>
<dbReference type="Pfam" id="PF01476">
    <property type="entry name" value="LysM"/>
    <property type="match status" value="1"/>
</dbReference>